<dbReference type="RefSeq" id="XP_002172882.2">
    <property type="nucleotide sequence ID" value="XM_002172846.2"/>
</dbReference>
<evidence type="ECO:0000256" key="3">
    <source>
        <dbReference type="ARBA" id="ARBA00023054"/>
    </source>
</evidence>
<comment type="subcellular location">
    <subcellularLocation>
        <location evidence="1">Golgi apparatus</location>
    </subcellularLocation>
</comment>
<evidence type="ECO:0000259" key="6">
    <source>
        <dbReference type="Pfam" id="PF04869"/>
    </source>
</evidence>
<evidence type="ECO:0000256" key="2">
    <source>
        <dbReference type="ARBA" id="ARBA00023034"/>
    </source>
</evidence>
<dbReference type="InterPro" id="IPR006955">
    <property type="entry name" value="Uso1_p115_C"/>
</dbReference>
<accession>B6JYH1</accession>
<evidence type="ECO:0000313" key="8">
    <source>
        <dbReference type="EMBL" id="EEB06589.2"/>
    </source>
</evidence>
<dbReference type="AlphaFoldDB" id="B6JYH1"/>
<dbReference type="GO" id="GO:0006888">
    <property type="term" value="P:endoplasmic reticulum to Golgi vesicle-mediated transport"/>
    <property type="evidence" value="ECO:0000318"/>
    <property type="project" value="GO_Central"/>
</dbReference>
<sequence>MDILQKGYNVILAPPKVQQADETISKLCDRLEHATLFEDRKAAILGLKSFSKSFKELVAAQGLRGIIQSLQRDKEDVEILRASLETCLVLMSNDDEDQLSDTALWVADQFILQPDNINELLENVQSRDFFVQLYSIEVFSCVLVCRPAELQDILLKIPAAIATLLRPLSDSHDALRNATLHFFIKLVSHSPNLQKVAAFENAFDYAFDIYQEEGGIIGGMISLDCLKFISLLLEENSSNQNYFREMNLFPKIAYHLNLETINDSLKLPRCADNVIALLKIIRLLAPLYSLSSRSNQLQFMRCGVIDVVLRLAFGTTTFPTDICVEAWTSLAHIVHANADTQLAVYQNGYFTVYDLDAFNAFLHVIYDKHLEVNHRYAAVFCLRSLTTENDDLKNLFLEQTLKAYANHDDGQTNLLETYLSLGLFENSKTYECWFTSVILSLLIFDSPERKKKLCSVTIHCETDEEEAVTFIQTLSTKLIAVLRHNDALQTAVGYLMLLILMMANDADCVNDFLSEGSVLQMLVGTLIDESSSANATIQGLIATLLAVVYYYCPENSPISKSNIYGIIDSMVKRDIFVHRLLRLRQSEQIRDFVSFDQDNHCTTLLFDDLFINFFKDNFERIKKAIDTAATEFHVEIDGVKIHDLLDHARQELRELRAEKESMYEEVQNLTEKCDLYRKQSDAVNSKLESLQTESSEQLQAYASELEELRNSLHKEIVEHEVNKSTVKSLEDEILILRKGHEDEIKGFTEENMSLNDIVKDLKTKLTTTEQYCRDATAKNKSMEKELKALEKQNERYRQDIETTKQLLEKSNAKLNAITKQLNDELQENEELKKKNIFFGLAIARSKQCSALEETLKNKELELSSLKDTTKNQQNELRLSKKKYKEATAAVDELKTKNTDNLKKEEALEKRVNELEGIVAKREDEMNDLNTQLENLNAMKKENSELKLKNLDLQSELTSVKELKDATEKENNELRKSSSVASNQESEFAKLKTRIQEMEAALKEAENTAQALTQEKDNLEQKAKESDESWLLILEEMENKRKRDRERLKELGQEVSEDEDSAEEDDEEANV</sequence>
<dbReference type="GO" id="GO:0005795">
    <property type="term" value="C:Golgi stack"/>
    <property type="evidence" value="ECO:0000318"/>
    <property type="project" value="GO_Central"/>
</dbReference>
<dbReference type="GO" id="GO:0005783">
    <property type="term" value="C:endoplasmic reticulum"/>
    <property type="evidence" value="ECO:0000318"/>
    <property type="project" value="GO_Central"/>
</dbReference>
<dbReference type="Proteomes" id="UP000001744">
    <property type="component" value="Unassembled WGS sequence"/>
</dbReference>
<dbReference type="GO" id="GO:0048211">
    <property type="term" value="P:Golgi vesicle docking"/>
    <property type="evidence" value="ECO:0000318"/>
    <property type="project" value="GO_Central"/>
</dbReference>
<evidence type="ECO:0000259" key="7">
    <source>
        <dbReference type="Pfam" id="PF04871"/>
    </source>
</evidence>
<feature type="domain" description="Uso1/p115-like vesicle tethering protein C-terminal" evidence="7">
    <location>
        <begin position="957"/>
        <end position="1067"/>
    </location>
</feature>
<dbReference type="GO" id="GO:0000139">
    <property type="term" value="C:Golgi membrane"/>
    <property type="evidence" value="ECO:0007669"/>
    <property type="project" value="InterPro"/>
</dbReference>
<dbReference type="HOGENOM" id="CLU_006318_4_0_1"/>
<evidence type="ECO:0008006" key="11">
    <source>
        <dbReference type="Google" id="ProtNLM"/>
    </source>
</evidence>
<keyword evidence="3 4" id="KW-0175">Coiled coil</keyword>
<organism evidence="8 10">
    <name type="scientific">Schizosaccharomyces japonicus (strain yFS275 / FY16936)</name>
    <name type="common">Fission yeast</name>
    <dbReference type="NCBI Taxonomy" id="402676"/>
    <lineage>
        <taxon>Eukaryota</taxon>
        <taxon>Fungi</taxon>
        <taxon>Dikarya</taxon>
        <taxon>Ascomycota</taxon>
        <taxon>Taphrinomycotina</taxon>
        <taxon>Schizosaccharomycetes</taxon>
        <taxon>Schizosaccharomycetales</taxon>
        <taxon>Schizosaccharomycetaceae</taxon>
        <taxon>Schizosaccharomyces</taxon>
    </lineage>
</organism>
<proteinExistence type="predicted"/>
<evidence type="ECO:0000256" key="5">
    <source>
        <dbReference type="SAM" id="MobiDB-lite"/>
    </source>
</evidence>
<feature type="compositionally biased region" description="Basic and acidic residues" evidence="5">
    <location>
        <begin position="1036"/>
        <end position="1051"/>
    </location>
</feature>
<dbReference type="GeneID" id="7052318"/>
<dbReference type="GO" id="GO:0012507">
    <property type="term" value="C:ER to Golgi transport vesicle membrane"/>
    <property type="evidence" value="ECO:0000318"/>
    <property type="project" value="GO_Central"/>
</dbReference>
<reference evidence="8 10" key="1">
    <citation type="journal article" date="2011" name="Science">
        <title>Comparative functional genomics of the fission yeasts.</title>
        <authorList>
            <person name="Rhind N."/>
            <person name="Chen Z."/>
            <person name="Yassour M."/>
            <person name="Thompson D.A."/>
            <person name="Haas B.J."/>
            <person name="Habib N."/>
            <person name="Wapinski I."/>
            <person name="Roy S."/>
            <person name="Lin M.F."/>
            <person name="Heiman D.I."/>
            <person name="Young S.K."/>
            <person name="Furuya K."/>
            <person name="Guo Y."/>
            <person name="Pidoux A."/>
            <person name="Chen H.M."/>
            <person name="Robbertse B."/>
            <person name="Goldberg J.M."/>
            <person name="Aoki K."/>
            <person name="Bayne E.H."/>
            <person name="Berlin A.M."/>
            <person name="Desjardins C.A."/>
            <person name="Dobbs E."/>
            <person name="Dukaj L."/>
            <person name="Fan L."/>
            <person name="FitzGerald M.G."/>
            <person name="French C."/>
            <person name="Gujja S."/>
            <person name="Hansen K."/>
            <person name="Keifenheim D."/>
            <person name="Levin J.Z."/>
            <person name="Mosher R.A."/>
            <person name="Mueller C.A."/>
            <person name="Pfiffner J."/>
            <person name="Priest M."/>
            <person name="Russ C."/>
            <person name="Smialowska A."/>
            <person name="Swoboda P."/>
            <person name="Sykes S.M."/>
            <person name="Vaughn M."/>
            <person name="Vengrova S."/>
            <person name="Yoder R."/>
            <person name="Zeng Q."/>
            <person name="Allshire R."/>
            <person name="Baulcombe D."/>
            <person name="Birren B.W."/>
            <person name="Brown W."/>
            <person name="Ekwall K."/>
            <person name="Kellis M."/>
            <person name="Leatherwood J."/>
            <person name="Levin H."/>
            <person name="Margalit H."/>
            <person name="Martienssen R."/>
            <person name="Nieduszynski C.A."/>
            <person name="Spatafora J.W."/>
            <person name="Friedman N."/>
            <person name="Dalgaard J.Z."/>
            <person name="Baumann P."/>
            <person name="Niki H."/>
            <person name="Regev A."/>
            <person name="Nusbaum C."/>
        </authorList>
    </citation>
    <scope>NUCLEOTIDE SEQUENCE [LARGE SCALE GENOMIC DNA]</scope>
    <source>
        <strain evidence="10">yFS275 / FY16936</strain>
    </source>
</reference>
<dbReference type="EMBL" id="KE651168">
    <property type="protein sequence ID" value="EEB06589.2"/>
    <property type="molecule type" value="Genomic_DNA"/>
</dbReference>
<feature type="compositionally biased region" description="Acidic residues" evidence="5">
    <location>
        <begin position="1054"/>
        <end position="1070"/>
    </location>
</feature>
<dbReference type="SUPFAM" id="SSF48371">
    <property type="entry name" value="ARM repeat"/>
    <property type="match status" value="1"/>
</dbReference>
<dbReference type="Pfam" id="PF04869">
    <property type="entry name" value="Uso1_p115_head"/>
    <property type="match status" value="1"/>
</dbReference>
<dbReference type="PANTHER" id="PTHR10013:SF0">
    <property type="entry name" value="GENERAL VESICULAR TRANSPORT FACTOR P115"/>
    <property type="match status" value="1"/>
</dbReference>
<keyword evidence="2" id="KW-0333">Golgi apparatus</keyword>
<feature type="region of interest" description="Disordered" evidence="5">
    <location>
        <begin position="1004"/>
        <end position="1070"/>
    </location>
</feature>
<dbReference type="GO" id="GO:0061025">
    <property type="term" value="P:membrane fusion"/>
    <property type="evidence" value="ECO:0000318"/>
    <property type="project" value="GO_Central"/>
</dbReference>
<feature type="coiled-coil region" evidence="4">
    <location>
        <begin position="645"/>
        <end position="722"/>
    </location>
</feature>
<keyword evidence="10" id="KW-1185">Reference proteome</keyword>
<dbReference type="STRING" id="402676.B6JYH1"/>
<evidence type="ECO:0000313" key="9">
    <source>
        <dbReference type="JaponicusDB" id="SJAG_01633"/>
    </source>
</evidence>
<dbReference type="JaponicusDB" id="SJAG_01633">
    <property type="gene designation" value="uso1"/>
</dbReference>
<gene>
    <name evidence="9" type="primary">uso1</name>
    <name evidence="8" type="ORF">SJAG_01633</name>
</gene>
<feature type="compositionally biased region" description="Basic and acidic residues" evidence="5">
    <location>
        <begin position="961"/>
        <end position="975"/>
    </location>
</feature>
<evidence type="ECO:0000256" key="1">
    <source>
        <dbReference type="ARBA" id="ARBA00004555"/>
    </source>
</evidence>
<dbReference type="PANTHER" id="PTHR10013">
    <property type="entry name" value="GENERAL VESICULAR TRANSPORT FACTOR P115"/>
    <property type="match status" value="1"/>
</dbReference>
<dbReference type="InterPro" id="IPR006953">
    <property type="entry name" value="Vesicle_Uso1_P115_head"/>
</dbReference>
<dbReference type="GO" id="GO:0006886">
    <property type="term" value="P:intracellular protein transport"/>
    <property type="evidence" value="ECO:0000318"/>
    <property type="project" value="GO_Central"/>
</dbReference>
<dbReference type="GO" id="GO:0048280">
    <property type="term" value="P:vesicle fusion with Golgi apparatus"/>
    <property type="evidence" value="ECO:0007669"/>
    <property type="project" value="InterPro"/>
</dbReference>
<dbReference type="Pfam" id="PF04871">
    <property type="entry name" value="Uso1_p115_C"/>
    <property type="match status" value="1"/>
</dbReference>
<feature type="compositionally biased region" description="Polar residues" evidence="5">
    <location>
        <begin position="976"/>
        <end position="985"/>
    </location>
</feature>
<dbReference type="InterPro" id="IPR016024">
    <property type="entry name" value="ARM-type_fold"/>
</dbReference>
<name>B6JYH1_SCHJY</name>
<dbReference type="InterPro" id="IPR024095">
    <property type="entry name" value="Vesicle_P115"/>
</dbReference>
<dbReference type="VEuPathDB" id="FungiDB:SJAG_01633"/>
<feature type="domain" description="Vesicle tethering protein Uso1/P115-like head" evidence="6">
    <location>
        <begin position="367"/>
        <end position="625"/>
    </location>
</feature>
<dbReference type="Gene3D" id="1.25.10.10">
    <property type="entry name" value="Leucine-rich Repeat Variant"/>
    <property type="match status" value="1"/>
</dbReference>
<evidence type="ECO:0000256" key="4">
    <source>
        <dbReference type="SAM" id="Coils"/>
    </source>
</evidence>
<dbReference type="OMA" id="WLWEDPK"/>
<dbReference type="eggNOG" id="KOG0946">
    <property type="taxonomic scope" value="Eukaryota"/>
</dbReference>
<dbReference type="OrthoDB" id="198977at2759"/>
<evidence type="ECO:0000313" key="10">
    <source>
        <dbReference type="Proteomes" id="UP000001744"/>
    </source>
</evidence>
<feature type="region of interest" description="Disordered" evidence="5">
    <location>
        <begin position="961"/>
        <end position="986"/>
    </location>
</feature>
<protein>
    <recommendedName>
        <fullName evidence="11">Tethering factor Uso1</fullName>
    </recommendedName>
</protein>
<feature type="compositionally biased region" description="Basic and acidic residues" evidence="5">
    <location>
        <begin position="1013"/>
        <end position="1026"/>
    </location>
</feature>
<dbReference type="InterPro" id="IPR011989">
    <property type="entry name" value="ARM-like"/>
</dbReference>